<dbReference type="GO" id="GO:0009236">
    <property type="term" value="P:cobalamin biosynthetic process"/>
    <property type="evidence" value="ECO:0007669"/>
    <property type="project" value="UniProtKB-UniRule"/>
</dbReference>
<proteinExistence type="inferred from homology"/>
<comment type="caution">
    <text evidence="9">Lacks conserved residue(s) required for the propagation of feature annotation.</text>
</comment>
<organism evidence="10">
    <name type="scientific">Nitratidesulfovibrio vulgaris (strain DSM 19637 / Miyazaki F)</name>
    <name type="common">Desulfovibrio vulgaris</name>
    <dbReference type="NCBI Taxonomy" id="883"/>
    <lineage>
        <taxon>Bacteria</taxon>
        <taxon>Pseudomonadati</taxon>
        <taxon>Thermodesulfobacteriota</taxon>
        <taxon>Desulfovibrionia</taxon>
        <taxon>Desulfovibrionales</taxon>
        <taxon>Desulfovibrionaceae</taxon>
        <taxon>Nitratidesulfovibrio</taxon>
    </lineage>
</organism>
<sequence>MDFLWGAWGAWGLLAVPPLALLLDLWLGDPRGLPHPVCGVGRMLRRAEAMARRHADGLPEGERPAALRRAGVLAVMAVAGGVALAVWGLVRLPVLAPWLGALAAVYFAWAGLALGSLLREGRRTLHAIEHGTLDEARVAVSMLVSRDTAQLDRPDLRRALAETLAENFNDGFVGPLFWLLLGGPAALWGYKAVSTMDSMWGYRTDRWRDLGRACARLDDVLAWLPARLSALVLWLSAPLVLTDTGPDGARGGWQGFGPMARDARSMESPNAGWPMSAAAWLHGAPMGGPTPYFGVVKDKPVLGPRPSWDVAGCTVADACGTASTSAPASAPACNPAPTWDAERLQGLLRHLRVAGLAATCCLWAGALLLRVLVV</sequence>
<evidence type="ECO:0000256" key="9">
    <source>
        <dbReference type="HAMAP-Rule" id="MF_00024"/>
    </source>
</evidence>
<feature type="transmembrane region" description="Helical" evidence="9">
    <location>
        <begin position="70"/>
        <end position="90"/>
    </location>
</feature>
<dbReference type="UniPathway" id="UPA00148"/>
<keyword evidence="8 9" id="KW-0472">Membrane</keyword>
<evidence type="ECO:0000256" key="1">
    <source>
        <dbReference type="ARBA" id="ARBA00004651"/>
    </source>
</evidence>
<comment type="function">
    <text evidence="9">Converts cobyric acid to cobinamide by the addition of aminopropanol on the F carboxylic group.</text>
</comment>
<comment type="similarity">
    <text evidence="3 9">Belongs to the CobD/CbiB family.</text>
</comment>
<dbReference type="EMBL" id="CP001197">
    <property type="protein sequence ID" value="ACL07789.1"/>
    <property type="molecule type" value="Genomic_DNA"/>
</dbReference>
<evidence type="ECO:0000256" key="4">
    <source>
        <dbReference type="ARBA" id="ARBA00022475"/>
    </source>
</evidence>
<reference evidence="10" key="1">
    <citation type="submission" date="2008-10" db="EMBL/GenBank/DDBJ databases">
        <title>Complete sequence of Desulfovibrio vulgaris str. 'Miyazaki F'.</title>
        <authorList>
            <person name="Lucas S."/>
            <person name="Copeland A."/>
            <person name="Lapidus A."/>
            <person name="Glavina del Rio T."/>
            <person name="Dalin E."/>
            <person name="Tice H."/>
            <person name="Bruce D."/>
            <person name="Goodwin L."/>
            <person name="Pitluck S."/>
            <person name="Sims D."/>
            <person name="Brettin T."/>
            <person name="Detter J.C."/>
            <person name="Han C."/>
            <person name="Larimer F."/>
            <person name="Land M."/>
            <person name="Hauser L."/>
            <person name="Kyrpides N."/>
            <person name="Mikhailova N."/>
            <person name="Hazen T.C."/>
            <person name="Richardson P."/>
        </authorList>
    </citation>
    <scope>NUCLEOTIDE SEQUENCE</scope>
    <source>
        <strain evidence="10">Miyazaki F</strain>
    </source>
</reference>
<feature type="transmembrane region" description="Helical" evidence="9">
    <location>
        <begin position="353"/>
        <end position="373"/>
    </location>
</feature>
<dbReference type="InterPro" id="IPR004485">
    <property type="entry name" value="Cobalamin_biosynth_CobD/CbiB"/>
</dbReference>
<dbReference type="GO" id="GO:0005886">
    <property type="term" value="C:plasma membrane"/>
    <property type="evidence" value="ECO:0007669"/>
    <property type="project" value="UniProtKB-SubCell"/>
</dbReference>
<keyword evidence="4 9" id="KW-1003">Cell membrane</keyword>
<dbReference type="STRING" id="883.DvMF_0833"/>
<dbReference type="GO" id="GO:0048472">
    <property type="term" value="F:threonine-phosphate decarboxylase activity"/>
    <property type="evidence" value="ECO:0007669"/>
    <property type="project" value="InterPro"/>
</dbReference>
<evidence type="ECO:0000313" key="10">
    <source>
        <dbReference type="EMBL" id="ACL07789.1"/>
    </source>
</evidence>
<evidence type="ECO:0000256" key="8">
    <source>
        <dbReference type="ARBA" id="ARBA00023136"/>
    </source>
</evidence>
<evidence type="ECO:0000256" key="2">
    <source>
        <dbReference type="ARBA" id="ARBA00004953"/>
    </source>
</evidence>
<keyword evidence="5 9" id="KW-0169">Cobalamin biosynthesis</keyword>
<dbReference type="PANTHER" id="PTHR34308:SF1">
    <property type="entry name" value="COBALAMIN BIOSYNTHESIS PROTEIN CBIB"/>
    <property type="match status" value="1"/>
</dbReference>
<comment type="pathway">
    <text evidence="2 9">Cofactor biosynthesis; adenosylcobalamin biosynthesis.</text>
</comment>
<protein>
    <recommendedName>
        <fullName evidence="9">Cobalamin biosynthesis protein CobD</fullName>
    </recommendedName>
</protein>
<dbReference type="PANTHER" id="PTHR34308">
    <property type="entry name" value="COBALAMIN BIOSYNTHESIS PROTEIN CBIB"/>
    <property type="match status" value="1"/>
</dbReference>
<dbReference type="eggNOG" id="COG1270">
    <property type="taxonomic scope" value="Bacteria"/>
</dbReference>
<evidence type="ECO:0000256" key="6">
    <source>
        <dbReference type="ARBA" id="ARBA00022692"/>
    </source>
</evidence>
<dbReference type="OrthoDB" id="9811967at2"/>
<dbReference type="AlphaFoldDB" id="B8DL86"/>
<comment type="subcellular location">
    <subcellularLocation>
        <location evidence="1 9">Cell membrane</location>
        <topology evidence="1 9">Multi-pass membrane protein</topology>
    </subcellularLocation>
</comment>
<gene>
    <name evidence="9" type="primary">cobD</name>
    <name evidence="10" type="ordered locus">DvMF_0833</name>
</gene>
<feature type="transmembrane region" description="Helical" evidence="9">
    <location>
        <begin position="6"/>
        <end position="27"/>
    </location>
</feature>
<dbReference type="KEGG" id="dvm:DvMF_0833"/>
<keyword evidence="6 9" id="KW-0812">Transmembrane</keyword>
<dbReference type="Pfam" id="PF03186">
    <property type="entry name" value="CobD_Cbib"/>
    <property type="match status" value="1"/>
</dbReference>
<name>B8DL86_NITV9</name>
<evidence type="ECO:0000256" key="3">
    <source>
        <dbReference type="ARBA" id="ARBA00006263"/>
    </source>
</evidence>
<keyword evidence="7 9" id="KW-1133">Transmembrane helix</keyword>
<dbReference type="GO" id="GO:0015420">
    <property type="term" value="F:ABC-type vitamin B12 transporter activity"/>
    <property type="evidence" value="ECO:0007669"/>
    <property type="project" value="UniProtKB-UniRule"/>
</dbReference>
<accession>B8DL86</accession>
<evidence type="ECO:0000256" key="7">
    <source>
        <dbReference type="ARBA" id="ARBA00022989"/>
    </source>
</evidence>
<feature type="transmembrane region" description="Helical" evidence="9">
    <location>
        <begin position="96"/>
        <end position="118"/>
    </location>
</feature>
<dbReference type="HOGENOM" id="CLU_054212_0_0_7"/>
<evidence type="ECO:0000256" key="5">
    <source>
        <dbReference type="ARBA" id="ARBA00022573"/>
    </source>
</evidence>
<dbReference type="HAMAP" id="MF_00024">
    <property type="entry name" value="CobD_CbiB"/>
    <property type="match status" value="1"/>
</dbReference>